<dbReference type="GO" id="GO:0004386">
    <property type="term" value="F:helicase activity"/>
    <property type="evidence" value="ECO:0007669"/>
    <property type="project" value="UniProtKB-KW"/>
</dbReference>
<keyword evidence="3" id="KW-1185">Reference proteome</keyword>
<evidence type="ECO:0000259" key="1">
    <source>
        <dbReference type="Pfam" id="PF04851"/>
    </source>
</evidence>
<feature type="domain" description="Helicase/UvrB N-terminal" evidence="1">
    <location>
        <begin position="14"/>
        <end position="231"/>
    </location>
</feature>
<keyword evidence="2" id="KW-0347">Helicase</keyword>
<evidence type="ECO:0000313" key="3">
    <source>
        <dbReference type="Proteomes" id="UP001226762"/>
    </source>
</evidence>
<accession>A0AAE3WDT4</accession>
<dbReference type="Pfam" id="PF04851">
    <property type="entry name" value="ResIII"/>
    <property type="match status" value="1"/>
</dbReference>
<dbReference type="PANTHER" id="PTHR47396:SF1">
    <property type="entry name" value="ATP-DEPENDENT HELICASE IRC3-RELATED"/>
    <property type="match status" value="1"/>
</dbReference>
<keyword evidence="2" id="KW-0547">Nucleotide-binding</keyword>
<dbReference type="InterPro" id="IPR027417">
    <property type="entry name" value="P-loop_NTPase"/>
</dbReference>
<dbReference type="GO" id="GO:0016787">
    <property type="term" value="F:hydrolase activity"/>
    <property type="evidence" value="ECO:0007669"/>
    <property type="project" value="InterPro"/>
</dbReference>
<comment type="caution">
    <text evidence="2">The sequence shown here is derived from an EMBL/GenBank/DDBJ whole genome shotgun (WGS) entry which is preliminary data.</text>
</comment>
<evidence type="ECO:0000313" key="2">
    <source>
        <dbReference type="EMBL" id="MDQ2091151.1"/>
    </source>
</evidence>
<dbReference type="PANTHER" id="PTHR47396">
    <property type="entry name" value="TYPE I RESTRICTION ENZYME ECOKI R PROTEIN"/>
    <property type="match status" value="1"/>
</dbReference>
<protein>
    <submittedName>
        <fullName evidence="2">DEAD/DEAH box helicase family protein</fullName>
    </submittedName>
</protein>
<dbReference type="AlphaFoldDB" id="A0AAE3WDT4"/>
<dbReference type="GO" id="GO:0005829">
    <property type="term" value="C:cytosol"/>
    <property type="evidence" value="ECO:0007669"/>
    <property type="project" value="TreeGrafter"/>
</dbReference>
<reference evidence="2" key="2">
    <citation type="submission" date="2023-02" db="EMBL/GenBank/DDBJ databases">
        <title>'Rhodoalgimonas zhirmunskyi' gen. nov., isolated from a red alga.</title>
        <authorList>
            <person name="Nedashkovskaya O.I."/>
            <person name="Otstavnykh N.Y."/>
            <person name="Bystritskaya E.P."/>
            <person name="Balabanova L.A."/>
            <person name="Isaeva M.P."/>
        </authorList>
    </citation>
    <scope>NUCLEOTIDE SEQUENCE</scope>
    <source>
        <strain evidence="2">KCTC 52189</strain>
    </source>
</reference>
<dbReference type="SUPFAM" id="SSF52540">
    <property type="entry name" value="P-loop containing nucleoside triphosphate hydrolases"/>
    <property type="match status" value="2"/>
</dbReference>
<dbReference type="InterPro" id="IPR050742">
    <property type="entry name" value="Helicase_Restrict-Modif_Enz"/>
</dbReference>
<proteinExistence type="predicted"/>
<dbReference type="RefSeq" id="WP_306736434.1">
    <property type="nucleotide sequence ID" value="NZ_JANHAX010000004.1"/>
</dbReference>
<reference evidence="2" key="1">
    <citation type="submission" date="2022-07" db="EMBL/GenBank/DDBJ databases">
        <authorList>
            <person name="Otstavnykh N."/>
            <person name="Isaeva M."/>
            <person name="Bystritskaya E."/>
        </authorList>
    </citation>
    <scope>NUCLEOTIDE SEQUENCE</scope>
    <source>
        <strain evidence="2">KCTC 52189</strain>
    </source>
</reference>
<name>A0AAE3WDT4_9RHOB</name>
<gene>
    <name evidence="2" type="ORF">NO357_14695</name>
</gene>
<keyword evidence="2" id="KW-0378">Hydrolase</keyword>
<dbReference type="Proteomes" id="UP001226762">
    <property type="component" value="Unassembled WGS sequence"/>
</dbReference>
<dbReference type="GO" id="GO:0005524">
    <property type="term" value="F:ATP binding"/>
    <property type="evidence" value="ECO:0007669"/>
    <property type="project" value="InterPro"/>
</dbReference>
<keyword evidence="2" id="KW-0067">ATP-binding</keyword>
<sequence>MADQRILRQITQRLSLRRPQEEALEILASVLDNMDFEQDLDVDRLLGVIKDSYPSVEAFEREFPTLCFALATGVGKTRLMGAFITYMYLTGSSKNFFVLAPNTTIYQKLVEDFSRQTSPKYVFRGISQFAQTPPIIVTGDTWEEGRGIRGSDLFGGDVVINIFNVDKINKDKGRIRSFRETLGESYFDYLAALPDLVMLMDEAHRYRAKAATKAIFDLKPKLGLELTATPKTVGASPKPFKNVIYDYGLGNAMRDGYVKQPAVATRTNFNPKDHTPEQIEDIMLKDGVFYHEYVRTELELYSKQSGKPRVYPFMLVVAQDTTHASELRKRIESEDFYNGAYKGRVAEVHSKLTGEESDEAMQKLVELETSPDTEIVIHVNKLKEGWDVTNLYTIVPLRASASDILTEQTLGRGLRLPYGKRTGVEVVDTLTVIAHDRFDAVIQKAQEADSIVKVKEIHIGGGGDIPEEKRKVISVAPTYQTALAGPEPGQNLDEAPAEFIYEKPQEREIARRAIELVEHHYAPRIKNSAKELQSTEVIEAIVKDIQSATSDGQGTLDIDTDAPDIKAIVERTAKAIVENTIEIPEIVVIPDRQVHFWFEDFDLSRLDQITFQPVDDDILVRDLGSEARRIIERGEAGAQEERLENYIVRHLIALPEIDYDSQAELLYKLSSQVIGRLSSYLPDERAVENVALAHGERLATFVFEQMKDHLKQTQTAFQVQKRRAFTPLRPQQFAVAEEKILPLSQAAMPLSATKSYVFRGGAKTPYPMHKFDSDPERRFACLVDDEGGVVRWMKPGPNQFQIEYAPGKPYQPDFVVETGDRFLIVEVKADNELDDTEVQQKAAAARQWTEHANALSEEAGGKQWSYHLLPASRITPSATLAGLSALSH</sequence>
<dbReference type="InterPro" id="IPR006935">
    <property type="entry name" value="Helicase/UvrB_N"/>
</dbReference>
<dbReference type="EMBL" id="JANHAX010000004">
    <property type="protein sequence ID" value="MDQ2091151.1"/>
    <property type="molecule type" value="Genomic_DNA"/>
</dbReference>
<organism evidence="2 3">
    <name type="scientific">Marimonas arenosa</name>
    <dbReference type="NCBI Taxonomy" id="1795305"/>
    <lineage>
        <taxon>Bacteria</taxon>
        <taxon>Pseudomonadati</taxon>
        <taxon>Pseudomonadota</taxon>
        <taxon>Alphaproteobacteria</taxon>
        <taxon>Rhodobacterales</taxon>
        <taxon>Paracoccaceae</taxon>
        <taxon>Marimonas</taxon>
    </lineage>
</organism>
<dbReference type="Gene3D" id="3.40.50.300">
    <property type="entry name" value="P-loop containing nucleotide triphosphate hydrolases"/>
    <property type="match status" value="2"/>
</dbReference>
<dbReference type="GO" id="GO:0003677">
    <property type="term" value="F:DNA binding"/>
    <property type="evidence" value="ECO:0007669"/>
    <property type="project" value="InterPro"/>
</dbReference>